<gene>
    <name evidence="2" type="ORF">MYCGRDRAFT_81715</name>
</gene>
<dbReference type="HOGENOM" id="CLU_2489573_0_0_1"/>
<dbReference type="Proteomes" id="UP000008062">
    <property type="component" value="Chromosome 8"/>
</dbReference>
<feature type="non-terminal residue" evidence="2">
    <location>
        <position position="88"/>
    </location>
</feature>
<dbReference type="InParanoid" id="F9XI22"/>
<accession>F9XI22</accession>
<dbReference type="KEGG" id="ztr:MYCGRDRAFT_81715"/>
<reference evidence="2 3" key="1">
    <citation type="journal article" date="2011" name="PLoS Genet.">
        <title>Finished genome of the fungal wheat pathogen Mycosphaerella graminicola reveals dispensome structure, chromosome plasticity, and stealth pathogenesis.</title>
        <authorList>
            <person name="Goodwin S.B."/>
            <person name="Ben M'barek S."/>
            <person name="Dhillon B."/>
            <person name="Wittenberg A.H.J."/>
            <person name="Crane C.F."/>
            <person name="Hane J.K."/>
            <person name="Foster A.J."/>
            <person name="Van der Lee T.A.J."/>
            <person name="Grimwood J."/>
            <person name="Aerts A."/>
            <person name="Antoniw J."/>
            <person name="Bailey A."/>
            <person name="Bluhm B."/>
            <person name="Bowler J."/>
            <person name="Bristow J."/>
            <person name="van der Burgt A."/>
            <person name="Canto-Canche B."/>
            <person name="Churchill A.C.L."/>
            <person name="Conde-Ferraez L."/>
            <person name="Cools H.J."/>
            <person name="Coutinho P.M."/>
            <person name="Csukai M."/>
            <person name="Dehal P."/>
            <person name="De Wit P."/>
            <person name="Donzelli B."/>
            <person name="van de Geest H.C."/>
            <person name="van Ham R.C.H.J."/>
            <person name="Hammond-Kosack K.E."/>
            <person name="Henrissat B."/>
            <person name="Kilian A."/>
            <person name="Kobayashi A.K."/>
            <person name="Koopmann E."/>
            <person name="Kourmpetis Y."/>
            <person name="Kuzniar A."/>
            <person name="Lindquist E."/>
            <person name="Lombard V."/>
            <person name="Maliepaard C."/>
            <person name="Martins N."/>
            <person name="Mehrabi R."/>
            <person name="Nap J.P.H."/>
            <person name="Ponomarenko A."/>
            <person name="Rudd J.J."/>
            <person name="Salamov A."/>
            <person name="Schmutz J."/>
            <person name="Schouten H.J."/>
            <person name="Shapiro H."/>
            <person name="Stergiopoulos I."/>
            <person name="Torriani S.F.F."/>
            <person name="Tu H."/>
            <person name="de Vries R.P."/>
            <person name="Waalwijk C."/>
            <person name="Ware S.B."/>
            <person name="Wiebenga A."/>
            <person name="Zwiers L.-H."/>
            <person name="Oliver R.P."/>
            <person name="Grigoriev I.V."/>
            <person name="Kema G.H.J."/>
        </authorList>
    </citation>
    <scope>NUCLEOTIDE SEQUENCE [LARGE SCALE GENOMIC DNA]</scope>
    <source>
        <strain evidence="3">CBS 115943 / IPO323</strain>
    </source>
</reference>
<protein>
    <submittedName>
        <fullName evidence="2">Uncharacterized protein</fullName>
    </submittedName>
</protein>
<feature type="non-terminal residue" evidence="2">
    <location>
        <position position="1"/>
    </location>
</feature>
<dbReference type="EMBL" id="CM001203">
    <property type="protein sequence ID" value="EGP85505.1"/>
    <property type="molecule type" value="Genomic_DNA"/>
</dbReference>
<evidence type="ECO:0000256" key="1">
    <source>
        <dbReference type="SAM" id="MobiDB-lite"/>
    </source>
</evidence>
<evidence type="ECO:0000313" key="3">
    <source>
        <dbReference type="Proteomes" id="UP000008062"/>
    </source>
</evidence>
<proteinExistence type="predicted"/>
<organism evidence="2 3">
    <name type="scientific">Zymoseptoria tritici (strain CBS 115943 / IPO323)</name>
    <name type="common">Speckled leaf blotch fungus</name>
    <name type="synonym">Septoria tritici</name>
    <dbReference type="NCBI Taxonomy" id="336722"/>
    <lineage>
        <taxon>Eukaryota</taxon>
        <taxon>Fungi</taxon>
        <taxon>Dikarya</taxon>
        <taxon>Ascomycota</taxon>
        <taxon>Pezizomycotina</taxon>
        <taxon>Dothideomycetes</taxon>
        <taxon>Dothideomycetidae</taxon>
        <taxon>Mycosphaerellales</taxon>
        <taxon>Mycosphaerellaceae</taxon>
        <taxon>Zymoseptoria</taxon>
    </lineage>
</organism>
<feature type="region of interest" description="Disordered" evidence="1">
    <location>
        <begin position="1"/>
        <end position="24"/>
    </location>
</feature>
<sequence length="88" mass="10405">KKKKKKKQSTLPYTRTSSKSEPKSHLVHFKELEQSVESTTLRSTCVAVYVWKRYAVPQRHIEDKRRQRVGQLLCIRILHSNLQRVCEA</sequence>
<name>F9XI22_ZYMTI</name>
<dbReference type="RefSeq" id="XP_003850529.1">
    <property type="nucleotide sequence ID" value="XM_003850481.1"/>
</dbReference>
<evidence type="ECO:0000313" key="2">
    <source>
        <dbReference type="EMBL" id="EGP85505.1"/>
    </source>
</evidence>
<keyword evidence="3" id="KW-1185">Reference proteome</keyword>
<dbReference type="AlphaFoldDB" id="F9XI22"/>
<dbReference type="GeneID" id="13402683"/>